<evidence type="ECO:0000313" key="7">
    <source>
        <dbReference type="Proteomes" id="UP001251085"/>
    </source>
</evidence>
<evidence type="ECO:0000259" key="5">
    <source>
        <dbReference type="PROSITE" id="PS51935"/>
    </source>
</evidence>
<dbReference type="SUPFAM" id="SSF54001">
    <property type="entry name" value="Cysteine proteinases"/>
    <property type="match status" value="1"/>
</dbReference>
<evidence type="ECO:0000256" key="2">
    <source>
        <dbReference type="ARBA" id="ARBA00022670"/>
    </source>
</evidence>
<comment type="similarity">
    <text evidence="1">Belongs to the peptidase C40 family.</text>
</comment>
<keyword evidence="7" id="KW-1185">Reference proteome</keyword>
<keyword evidence="4" id="KW-0788">Thiol protease</keyword>
<name>A0ABU3EF48_9RHOB</name>
<organism evidence="6 7">
    <name type="scientific">Paracoccus broussonetiae</name>
    <dbReference type="NCBI Taxonomy" id="3075834"/>
    <lineage>
        <taxon>Bacteria</taxon>
        <taxon>Pseudomonadati</taxon>
        <taxon>Pseudomonadota</taxon>
        <taxon>Alphaproteobacteria</taxon>
        <taxon>Rhodobacterales</taxon>
        <taxon>Paracoccaceae</taxon>
        <taxon>Paracoccus</taxon>
    </lineage>
</organism>
<sequence length="290" mass="30744">MTASTQTAEPRTDRRLTPATQNVALESLRGVLNRPVYTAGRPARLQVALADLCREPGGARDRQVNHGAELTVIEERDGWSFVQAVADGYCGWLRDNALGSAVQPVTHRVSAPATHVYPQPSIKTTELGGLSIGARLSVVAWQDGFAQLAQGGWVPRQHLSDQPASDPASVAETLIGTPYLWGGNSRWGIDCSGLAQASLTACAIACPGDSDMQQAAFPVVEGEIRRNDLLFWPGHVAIALDATRMIHATAWTMSVVIEPIAAAITRIDAAGQGPFLGARRPPAGADAVFP</sequence>
<dbReference type="InterPro" id="IPR038765">
    <property type="entry name" value="Papain-like_cys_pep_sf"/>
</dbReference>
<keyword evidence="3" id="KW-0378">Hydrolase</keyword>
<proteinExistence type="inferred from homology"/>
<dbReference type="PANTHER" id="PTHR47359:SF3">
    <property type="entry name" value="NLP_P60 DOMAIN-CONTAINING PROTEIN-RELATED"/>
    <property type="match status" value="1"/>
</dbReference>
<accession>A0ABU3EF48</accession>
<dbReference type="Pfam" id="PF18348">
    <property type="entry name" value="SH3_16"/>
    <property type="match status" value="1"/>
</dbReference>
<keyword evidence="2" id="KW-0645">Protease</keyword>
<protein>
    <submittedName>
        <fullName evidence="6">NlpC/P60 family protein</fullName>
    </submittedName>
</protein>
<dbReference type="InterPro" id="IPR000064">
    <property type="entry name" value="NLP_P60_dom"/>
</dbReference>
<feature type="domain" description="NlpC/P60" evidence="5">
    <location>
        <begin position="161"/>
        <end position="282"/>
    </location>
</feature>
<gene>
    <name evidence="6" type="ORF">RM190_13405</name>
</gene>
<dbReference type="PANTHER" id="PTHR47359">
    <property type="entry name" value="PEPTIDOGLYCAN DL-ENDOPEPTIDASE CWLO"/>
    <property type="match status" value="1"/>
</dbReference>
<evidence type="ECO:0000256" key="4">
    <source>
        <dbReference type="ARBA" id="ARBA00022807"/>
    </source>
</evidence>
<dbReference type="EMBL" id="JAVRQI010000009">
    <property type="protein sequence ID" value="MDT1062869.1"/>
    <property type="molecule type" value="Genomic_DNA"/>
</dbReference>
<dbReference type="PROSITE" id="PS51935">
    <property type="entry name" value="NLPC_P60"/>
    <property type="match status" value="1"/>
</dbReference>
<dbReference type="InterPro" id="IPR051794">
    <property type="entry name" value="PG_Endopeptidase_C40"/>
</dbReference>
<evidence type="ECO:0000256" key="1">
    <source>
        <dbReference type="ARBA" id="ARBA00007074"/>
    </source>
</evidence>
<reference evidence="7" key="1">
    <citation type="submission" date="2023-07" db="EMBL/GenBank/DDBJ databases">
        <title>Characterization of two Paracoccaceae strains isolated from Phycosphere and proposal of Xinfangfangia lacusdiani sp. nov.</title>
        <authorList>
            <person name="Deng Y."/>
            <person name="Zhang Y.Q."/>
        </authorList>
    </citation>
    <scope>NUCLEOTIDE SEQUENCE [LARGE SCALE GENOMIC DNA]</scope>
    <source>
        <strain evidence="7">CPCC 101403</strain>
    </source>
</reference>
<dbReference type="RefSeq" id="WP_311759962.1">
    <property type="nucleotide sequence ID" value="NZ_JAVRQI010000009.1"/>
</dbReference>
<dbReference type="Pfam" id="PF00877">
    <property type="entry name" value="NLPC_P60"/>
    <property type="match status" value="1"/>
</dbReference>
<evidence type="ECO:0000313" key="6">
    <source>
        <dbReference type="EMBL" id="MDT1062869.1"/>
    </source>
</evidence>
<dbReference type="Proteomes" id="UP001251085">
    <property type="component" value="Unassembled WGS sequence"/>
</dbReference>
<comment type="caution">
    <text evidence="6">The sequence shown here is derived from an EMBL/GenBank/DDBJ whole genome shotgun (WGS) entry which is preliminary data.</text>
</comment>
<dbReference type="InterPro" id="IPR041382">
    <property type="entry name" value="SH3_16"/>
</dbReference>
<evidence type="ECO:0000256" key="3">
    <source>
        <dbReference type="ARBA" id="ARBA00022801"/>
    </source>
</evidence>
<dbReference type="Gene3D" id="3.90.1720.10">
    <property type="entry name" value="endopeptidase domain like (from Nostoc punctiforme)"/>
    <property type="match status" value="1"/>
</dbReference>